<keyword evidence="2" id="KW-0472">Membrane</keyword>
<accession>A0A1D2J4R5</accession>
<sequence>MRFLRVQRPLLFIIWATVPRLCCGLSTTSHRIRHEIDAPYPGLSKRGEVIPGSISDDDTNKEYYESGRSSVNISQGGIIAIAVIVGIVVVLGITSVILFYLAKKRQWEVRASIRRSARRLTAPLTPRRFSSAAPSARKTRNREISMRAPAEDKSSKQQNAKDSLKPSKSRVPKGMHAPLRESTQPLGADVEKGVEPHYPIGKSEFEPSSPRGWRKIISRYT</sequence>
<proteinExistence type="predicted"/>
<feature type="signal peptide" evidence="3">
    <location>
        <begin position="1"/>
        <end position="24"/>
    </location>
</feature>
<comment type="caution">
    <text evidence="4">The sequence shown here is derived from an EMBL/GenBank/DDBJ whole genome shotgun (WGS) entry which is preliminary data.</text>
</comment>
<evidence type="ECO:0000256" key="2">
    <source>
        <dbReference type="SAM" id="Phobius"/>
    </source>
</evidence>
<evidence type="ECO:0000313" key="4">
    <source>
        <dbReference type="EMBL" id="ODH13147.1"/>
    </source>
</evidence>
<feature type="transmembrane region" description="Helical" evidence="2">
    <location>
        <begin position="78"/>
        <end position="102"/>
    </location>
</feature>
<dbReference type="VEuPathDB" id="FungiDB:PABG_11432"/>
<dbReference type="OrthoDB" id="5425637at2759"/>
<keyword evidence="2" id="KW-0812">Transmembrane</keyword>
<gene>
    <name evidence="4" type="ORF">ACO22_07551</name>
</gene>
<evidence type="ECO:0000313" key="5">
    <source>
        <dbReference type="Proteomes" id="UP000242814"/>
    </source>
</evidence>
<keyword evidence="2" id="KW-1133">Transmembrane helix</keyword>
<feature type="compositionally biased region" description="Basic residues" evidence="1">
    <location>
        <begin position="212"/>
        <end position="221"/>
    </location>
</feature>
<evidence type="ECO:0000256" key="1">
    <source>
        <dbReference type="SAM" id="MobiDB-lite"/>
    </source>
</evidence>
<reference evidence="4 5" key="1">
    <citation type="submission" date="2016-06" db="EMBL/GenBank/DDBJ databases">
        <authorList>
            <person name="Kjaerup R.B."/>
            <person name="Dalgaard T.S."/>
            <person name="Juul-Madsen H.R."/>
        </authorList>
    </citation>
    <scope>NUCLEOTIDE SEQUENCE [LARGE SCALE GENOMIC DNA]</scope>
    <source>
        <strain evidence="4 5">Pb300</strain>
    </source>
</reference>
<feature type="compositionally biased region" description="Basic and acidic residues" evidence="1">
    <location>
        <begin position="141"/>
        <end position="155"/>
    </location>
</feature>
<dbReference type="EMBL" id="LZYO01000567">
    <property type="protein sequence ID" value="ODH13147.1"/>
    <property type="molecule type" value="Genomic_DNA"/>
</dbReference>
<feature type="chain" id="PRO_5015063082" evidence="3">
    <location>
        <begin position="25"/>
        <end position="221"/>
    </location>
</feature>
<dbReference type="AlphaFoldDB" id="A0A1D2J4R5"/>
<evidence type="ECO:0000256" key="3">
    <source>
        <dbReference type="SAM" id="SignalP"/>
    </source>
</evidence>
<keyword evidence="3" id="KW-0732">Signal</keyword>
<protein>
    <submittedName>
        <fullName evidence="4">Uncharacterized protein</fullName>
    </submittedName>
</protein>
<dbReference type="Proteomes" id="UP000242814">
    <property type="component" value="Unassembled WGS sequence"/>
</dbReference>
<organism evidence="4 5">
    <name type="scientific">Paracoccidioides brasiliensis</name>
    <dbReference type="NCBI Taxonomy" id="121759"/>
    <lineage>
        <taxon>Eukaryota</taxon>
        <taxon>Fungi</taxon>
        <taxon>Dikarya</taxon>
        <taxon>Ascomycota</taxon>
        <taxon>Pezizomycotina</taxon>
        <taxon>Eurotiomycetes</taxon>
        <taxon>Eurotiomycetidae</taxon>
        <taxon>Onygenales</taxon>
        <taxon>Ajellomycetaceae</taxon>
        <taxon>Paracoccidioides</taxon>
    </lineage>
</organism>
<feature type="region of interest" description="Disordered" evidence="1">
    <location>
        <begin position="124"/>
        <end position="221"/>
    </location>
</feature>
<name>A0A1D2J4R5_PARBR</name>